<dbReference type="Pfam" id="PF08031">
    <property type="entry name" value="BBE"/>
    <property type="match status" value="1"/>
</dbReference>
<dbReference type="PANTHER" id="PTHR13878:SF91">
    <property type="entry name" value="FAD BINDING DOMAIN PROTEIN (AFU_ORTHOLOGUE AFUA_6G12070)-RELATED"/>
    <property type="match status" value="1"/>
</dbReference>
<dbReference type="InterPro" id="IPR016169">
    <property type="entry name" value="FAD-bd_PCMH_sub2"/>
</dbReference>
<dbReference type="EMBL" id="VCHE01000034">
    <property type="protein sequence ID" value="KAB2575366.1"/>
    <property type="molecule type" value="Genomic_DNA"/>
</dbReference>
<evidence type="ECO:0000256" key="2">
    <source>
        <dbReference type="ARBA" id="ARBA00023002"/>
    </source>
</evidence>
<evidence type="ECO:0000256" key="1">
    <source>
        <dbReference type="ARBA" id="ARBA00005466"/>
    </source>
</evidence>
<proteinExistence type="inferred from homology"/>
<dbReference type="InterPro" id="IPR036318">
    <property type="entry name" value="FAD-bd_PCMH-like_sf"/>
</dbReference>
<dbReference type="OrthoDB" id="9983560at2759"/>
<dbReference type="AlphaFoldDB" id="A0A5N5DC28"/>
<dbReference type="GO" id="GO:0016491">
    <property type="term" value="F:oxidoreductase activity"/>
    <property type="evidence" value="ECO:0007669"/>
    <property type="project" value="UniProtKB-KW"/>
</dbReference>
<evidence type="ECO:0000313" key="6">
    <source>
        <dbReference type="Proteomes" id="UP000325902"/>
    </source>
</evidence>
<sequence length="602" mass="64386">MHLRLSHLPLLALAYSSEAVAAPDCKCVPSDPCWPSDSAWDALNTTVSGRLIRTTLPASVCYESSGNYDRAACDSLISQWKKPSFHSGNPVSIQDPSAGNNSCLPVYANGTSIAGDPAAGSRGCIIGDYPPYVVNATDASHVQAAIRFATEHNLRLNVKNTGHSSRRAIAAGSLSIWTHHMKTFEFHDHYVPVGCGPNSTDAHMAATVGAGTQDAEVFTNAGRHNVIMVGGTNKDVGVVGWAMGGGHGYMTSTYGMGADNIIEANLVTLEGHLITANECQNPDIYWAIRGGGGNFGVILNVTMKAYPMPPTALGSIKITAKNTTSTREWWKTIAKIHGFLPGLREKGFQGYYTISPPSASTEPFTFDLTLFNYQLSNATVQASWAQFVSSLDAFANTTTLSANLFNFPTFIQLYNSLPNVSDSTGTGGGSQTSRLIPAAALQDADFLAATLESIGPKPDPSKGPISDNRIVGNMIASSVPVANSLNPAWRDAVLHLIVANSWDAALPAADARAAAHDMTHSTGRALRRLAPDSGAYVNEADSNEPNWQWALFGPNYARLRTIKRAHDPAALMWCPTCVGGEDWYEVDEGEHGTRLCRVEWAE</sequence>
<feature type="domain" description="FAD-binding PCMH-type" evidence="4">
    <location>
        <begin position="126"/>
        <end position="308"/>
    </location>
</feature>
<evidence type="ECO:0000256" key="3">
    <source>
        <dbReference type="SAM" id="SignalP"/>
    </source>
</evidence>
<dbReference type="InterPro" id="IPR006094">
    <property type="entry name" value="Oxid_FAD_bind_N"/>
</dbReference>
<dbReference type="InterPro" id="IPR012951">
    <property type="entry name" value="BBE"/>
</dbReference>
<accession>A0A5N5DC28</accession>
<reference evidence="5 6" key="1">
    <citation type="journal article" date="2019" name="Sci. Rep.">
        <title>A multi-omics analysis of the grapevine pathogen Lasiodiplodia theobromae reveals that temperature affects the expression of virulence- and pathogenicity-related genes.</title>
        <authorList>
            <person name="Felix C."/>
            <person name="Meneses R."/>
            <person name="Goncalves M.F.M."/>
            <person name="Tilleman L."/>
            <person name="Duarte A.S."/>
            <person name="Jorrin-Novo J.V."/>
            <person name="Van de Peer Y."/>
            <person name="Deforce D."/>
            <person name="Van Nieuwerburgh F."/>
            <person name="Esteves A.C."/>
            <person name="Alves A."/>
        </authorList>
    </citation>
    <scope>NUCLEOTIDE SEQUENCE [LARGE SCALE GENOMIC DNA]</scope>
    <source>
        <strain evidence="5 6">LA-SOL3</strain>
    </source>
</reference>
<keyword evidence="3" id="KW-0732">Signal</keyword>
<gene>
    <name evidence="5" type="primary">ZEB1_2</name>
    <name evidence="5" type="ORF">DBV05_g6050</name>
</gene>
<keyword evidence="6" id="KW-1185">Reference proteome</keyword>
<protein>
    <submittedName>
        <fullName evidence="5">FAD-linked oxidoreductase ZEB1</fullName>
    </submittedName>
</protein>
<dbReference type="Pfam" id="PF01565">
    <property type="entry name" value="FAD_binding_4"/>
    <property type="match status" value="1"/>
</dbReference>
<dbReference type="InterPro" id="IPR050432">
    <property type="entry name" value="FAD-linked_Oxidoreductases_BP"/>
</dbReference>
<evidence type="ECO:0000259" key="4">
    <source>
        <dbReference type="PROSITE" id="PS51387"/>
    </source>
</evidence>
<dbReference type="GO" id="GO:0071949">
    <property type="term" value="F:FAD binding"/>
    <property type="evidence" value="ECO:0007669"/>
    <property type="project" value="InterPro"/>
</dbReference>
<dbReference type="PANTHER" id="PTHR13878">
    <property type="entry name" value="GULONOLACTONE OXIDASE"/>
    <property type="match status" value="1"/>
</dbReference>
<keyword evidence="2" id="KW-0560">Oxidoreductase</keyword>
<dbReference type="Proteomes" id="UP000325902">
    <property type="component" value="Unassembled WGS sequence"/>
</dbReference>
<name>A0A5N5DC28_9PEZI</name>
<evidence type="ECO:0000313" key="5">
    <source>
        <dbReference type="EMBL" id="KAB2575366.1"/>
    </source>
</evidence>
<comment type="caution">
    <text evidence="5">The sequence shown here is derived from an EMBL/GenBank/DDBJ whole genome shotgun (WGS) entry which is preliminary data.</text>
</comment>
<organism evidence="5 6">
    <name type="scientific">Lasiodiplodia theobromae</name>
    <dbReference type="NCBI Taxonomy" id="45133"/>
    <lineage>
        <taxon>Eukaryota</taxon>
        <taxon>Fungi</taxon>
        <taxon>Dikarya</taxon>
        <taxon>Ascomycota</taxon>
        <taxon>Pezizomycotina</taxon>
        <taxon>Dothideomycetes</taxon>
        <taxon>Dothideomycetes incertae sedis</taxon>
        <taxon>Botryosphaeriales</taxon>
        <taxon>Botryosphaeriaceae</taxon>
        <taxon>Lasiodiplodia</taxon>
    </lineage>
</organism>
<dbReference type="Gene3D" id="3.30.465.10">
    <property type="match status" value="2"/>
</dbReference>
<dbReference type="PROSITE" id="PS51387">
    <property type="entry name" value="FAD_PCMH"/>
    <property type="match status" value="1"/>
</dbReference>
<feature type="chain" id="PRO_5024831654" evidence="3">
    <location>
        <begin position="22"/>
        <end position="602"/>
    </location>
</feature>
<dbReference type="SUPFAM" id="SSF56176">
    <property type="entry name" value="FAD-binding/transporter-associated domain-like"/>
    <property type="match status" value="1"/>
</dbReference>
<feature type="signal peptide" evidence="3">
    <location>
        <begin position="1"/>
        <end position="21"/>
    </location>
</feature>
<dbReference type="InterPro" id="IPR016166">
    <property type="entry name" value="FAD-bd_PCMH"/>
</dbReference>
<comment type="similarity">
    <text evidence="1">Belongs to the oxygen-dependent FAD-linked oxidoreductase family.</text>
</comment>